<dbReference type="EMBL" id="GEDC01024947">
    <property type="protein sequence ID" value="JAS12351.1"/>
    <property type="molecule type" value="Transcribed_RNA"/>
</dbReference>
<evidence type="ECO:0000313" key="2">
    <source>
        <dbReference type="EMBL" id="JAS12351.1"/>
    </source>
</evidence>
<organism evidence="2">
    <name type="scientific">Clastoptera arizonana</name>
    <name type="common">Arizona spittle bug</name>
    <dbReference type="NCBI Taxonomy" id="38151"/>
    <lineage>
        <taxon>Eukaryota</taxon>
        <taxon>Metazoa</taxon>
        <taxon>Ecdysozoa</taxon>
        <taxon>Arthropoda</taxon>
        <taxon>Hexapoda</taxon>
        <taxon>Insecta</taxon>
        <taxon>Pterygota</taxon>
        <taxon>Neoptera</taxon>
        <taxon>Paraneoptera</taxon>
        <taxon>Hemiptera</taxon>
        <taxon>Auchenorrhyncha</taxon>
        <taxon>Cercopoidea</taxon>
        <taxon>Clastopteridae</taxon>
        <taxon>Clastoptera</taxon>
    </lineage>
</organism>
<feature type="region of interest" description="Disordered" evidence="1">
    <location>
        <begin position="28"/>
        <end position="77"/>
    </location>
</feature>
<evidence type="ECO:0000256" key="1">
    <source>
        <dbReference type="SAM" id="MobiDB-lite"/>
    </source>
</evidence>
<sequence length="171" mass="19878">PTKGDQHCWQKCNERGCRWICRMGPKDSITEAPIWTPRPPKETPKPKPKPKPKPTHEPTDYDEYDGPIDQPTKGDQHCWQKCNERGCRWICRMGPKDSLTEAPIWTPRPPKETPKPKPKPTPEPKPKPTPEPKPKPTHEPTDYDEYDSPIDRPTMGGQHCWQKCNERGCRW</sequence>
<feature type="region of interest" description="Disordered" evidence="1">
    <location>
        <begin position="98"/>
        <end position="158"/>
    </location>
</feature>
<accession>A0A1B6CG04</accession>
<dbReference type="AlphaFoldDB" id="A0A1B6CG04"/>
<reference evidence="2" key="1">
    <citation type="submission" date="2015-12" db="EMBL/GenBank/DDBJ databases">
        <title>De novo transcriptome assembly of four potential Pierce s Disease insect vectors from Arizona vineyards.</title>
        <authorList>
            <person name="Tassone E.E."/>
        </authorList>
    </citation>
    <scope>NUCLEOTIDE SEQUENCE</scope>
</reference>
<protein>
    <submittedName>
        <fullName evidence="2">Uncharacterized protein</fullName>
    </submittedName>
</protein>
<gene>
    <name evidence="2" type="ORF">g.11128</name>
</gene>
<feature type="compositionally biased region" description="Basic and acidic residues" evidence="1">
    <location>
        <begin position="109"/>
        <end position="141"/>
    </location>
</feature>
<feature type="non-terminal residue" evidence="2">
    <location>
        <position position="171"/>
    </location>
</feature>
<dbReference type="PRINTS" id="PR01217">
    <property type="entry name" value="PRICHEXTENSN"/>
</dbReference>
<feature type="non-terminal residue" evidence="2">
    <location>
        <position position="1"/>
    </location>
</feature>
<proteinExistence type="predicted"/>
<name>A0A1B6CG04_9HEMI</name>